<organism evidence="1 2">
    <name type="scientific">Canavalia gladiata</name>
    <name type="common">Sword bean</name>
    <name type="synonym">Dolichos gladiatus</name>
    <dbReference type="NCBI Taxonomy" id="3824"/>
    <lineage>
        <taxon>Eukaryota</taxon>
        <taxon>Viridiplantae</taxon>
        <taxon>Streptophyta</taxon>
        <taxon>Embryophyta</taxon>
        <taxon>Tracheophyta</taxon>
        <taxon>Spermatophyta</taxon>
        <taxon>Magnoliopsida</taxon>
        <taxon>eudicotyledons</taxon>
        <taxon>Gunneridae</taxon>
        <taxon>Pentapetalae</taxon>
        <taxon>rosids</taxon>
        <taxon>fabids</taxon>
        <taxon>Fabales</taxon>
        <taxon>Fabaceae</taxon>
        <taxon>Papilionoideae</taxon>
        <taxon>50 kb inversion clade</taxon>
        <taxon>NPAAA clade</taxon>
        <taxon>indigoferoid/millettioid clade</taxon>
        <taxon>Phaseoleae</taxon>
        <taxon>Canavalia</taxon>
    </lineage>
</organism>
<dbReference type="Gene3D" id="3.30.420.40">
    <property type="match status" value="2"/>
</dbReference>
<keyword evidence="2" id="KW-1185">Reference proteome</keyword>
<dbReference type="SUPFAM" id="SSF53067">
    <property type="entry name" value="Actin-like ATPase domain"/>
    <property type="match status" value="1"/>
</dbReference>
<proteinExistence type="predicted"/>
<name>A0AAN9Q7I3_CANGL</name>
<sequence>MERSWWQFIFNHLRGDPEDHNFLLTESPLAAPENRDWLHNCEMTGIMVDVGDEAIHVIPVADGYVIGSSIKSVPIARKDVTHFVISISLTKNQSSISSNGKALNQGQGHHVPVILAMNDFLALIFSFKPEIYGNNMIKMRKRETPCSLNAGCNPTSAKDYVRCSLIGQLPSIRPWQLGGECDESGCCPNWATLTLNWTSSSTGSC</sequence>
<dbReference type="Proteomes" id="UP001367508">
    <property type="component" value="Unassembled WGS sequence"/>
</dbReference>
<dbReference type="PANTHER" id="PTHR11937">
    <property type="entry name" value="ACTIN"/>
    <property type="match status" value="1"/>
</dbReference>
<evidence type="ECO:0000313" key="2">
    <source>
        <dbReference type="Proteomes" id="UP001367508"/>
    </source>
</evidence>
<evidence type="ECO:0000313" key="1">
    <source>
        <dbReference type="EMBL" id="KAK7320958.1"/>
    </source>
</evidence>
<dbReference type="EMBL" id="JAYMYQ010000007">
    <property type="protein sequence ID" value="KAK7320958.1"/>
    <property type="molecule type" value="Genomic_DNA"/>
</dbReference>
<dbReference type="InterPro" id="IPR004000">
    <property type="entry name" value="Actin"/>
</dbReference>
<comment type="caution">
    <text evidence="1">The sequence shown here is derived from an EMBL/GenBank/DDBJ whole genome shotgun (WGS) entry which is preliminary data.</text>
</comment>
<dbReference type="AlphaFoldDB" id="A0AAN9Q7I3"/>
<dbReference type="Gene3D" id="3.90.640.10">
    <property type="entry name" value="Actin, Chain A, domain 4"/>
    <property type="match status" value="1"/>
</dbReference>
<dbReference type="InterPro" id="IPR043129">
    <property type="entry name" value="ATPase_NBD"/>
</dbReference>
<reference evidence="1 2" key="1">
    <citation type="submission" date="2024-01" db="EMBL/GenBank/DDBJ databases">
        <title>The genomes of 5 underutilized Papilionoideae crops provide insights into root nodulation and disease resistanc.</title>
        <authorList>
            <person name="Jiang F."/>
        </authorList>
    </citation>
    <scope>NUCLEOTIDE SEQUENCE [LARGE SCALE GENOMIC DNA]</scope>
    <source>
        <strain evidence="1">LVBAO_FW01</strain>
        <tissue evidence="1">Leaves</tissue>
    </source>
</reference>
<accession>A0AAN9Q7I3</accession>
<gene>
    <name evidence="1" type="ORF">VNO77_30958</name>
</gene>
<protein>
    <submittedName>
        <fullName evidence="1">Uncharacterized protein</fullName>
    </submittedName>
</protein>